<sequence>MKIKPFGSRISLYKSNQIWRENRAKHNLRDSQVHEAMNRAIFTSMSNFTYGQNSLIIKQAALRVLKSI</sequence>
<dbReference type="RefSeq" id="WP_117395300.1">
    <property type="nucleotide sequence ID" value="NZ_CP021330.1"/>
</dbReference>
<dbReference type="AlphaFoldDB" id="A0A2R4MCQ0"/>
<dbReference type="EMBL" id="CP021330">
    <property type="protein sequence ID" value="AVX03780.1"/>
    <property type="molecule type" value="Genomic_DNA"/>
</dbReference>
<dbReference type="Proteomes" id="UP000258927">
    <property type="component" value="Chromosome"/>
</dbReference>
<dbReference type="KEGG" id="mmyr:MXMO3_01249"/>
<evidence type="ECO:0000313" key="1">
    <source>
        <dbReference type="EMBL" id="AVX03780.1"/>
    </source>
</evidence>
<gene>
    <name evidence="1" type="ORF">MXMO3_01249</name>
</gene>
<reference evidence="1 2" key="1">
    <citation type="submission" date="2017-05" db="EMBL/GenBank/DDBJ databases">
        <title>Genome Analysis of Maritalea myrionectae HL2708#5.</title>
        <authorList>
            <consortium name="Cotde Inc.-PKNU"/>
            <person name="Jang D."/>
            <person name="Oh H.-M."/>
        </authorList>
    </citation>
    <scope>NUCLEOTIDE SEQUENCE [LARGE SCALE GENOMIC DNA]</scope>
    <source>
        <strain evidence="1 2">HL2708#5</strain>
    </source>
</reference>
<name>A0A2R4MCQ0_9HYPH</name>
<dbReference type="STRING" id="1122213.GCA_000423365_01548"/>
<keyword evidence="2" id="KW-1185">Reference proteome</keyword>
<organism evidence="1 2">
    <name type="scientific">Maritalea myrionectae</name>
    <dbReference type="NCBI Taxonomy" id="454601"/>
    <lineage>
        <taxon>Bacteria</taxon>
        <taxon>Pseudomonadati</taxon>
        <taxon>Pseudomonadota</taxon>
        <taxon>Alphaproteobacteria</taxon>
        <taxon>Hyphomicrobiales</taxon>
        <taxon>Devosiaceae</taxon>
        <taxon>Maritalea</taxon>
    </lineage>
</organism>
<proteinExistence type="predicted"/>
<protein>
    <submittedName>
        <fullName evidence="1">Uncharacterized protein</fullName>
    </submittedName>
</protein>
<accession>A0A2R4MCQ0</accession>
<evidence type="ECO:0000313" key="2">
    <source>
        <dbReference type="Proteomes" id="UP000258927"/>
    </source>
</evidence>